<evidence type="ECO:0000256" key="7">
    <source>
        <dbReference type="ARBA" id="ARBA00023136"/>
    </source>
</evidence>
<evidence type="ECO:0000313" key="14">
    <source>
        <dbReference type="EMBL" id="OJJ29697.1"/>
    </source>
</evidence>
<dbReference type="SUPFAM" id="SSF48208">
    <property type="entry name" value="Six-hairpin glycosidases"/>
    <property type="match status" value="1"/>
</dbReference>
<keyword evidence="15" id="KW-1185">Reference proteome</keyword>
<dbReference type="STRING" id="1073089.A0A1L9R481"/>
<accession>A0A1L9R481</accession>
<dbReference type="AlphaFoldDB" id="A0A1L9R481"/>
<comment type="subcellular location">
    <subcellularLocation>
        <location evidence="2">Endomembrane system</location>
    </subcellularLocation>
</comment>
<protein>
    <recommendedName>
        <fullName evidence="4 10">Mannan endo-1,6-alpha-mannosidase</fullName>
        <ecNumber evidence="4 10">3.2.1.101</ecNumber>
    </recommendedName>
</protein>
<evidence type="ECO:0000256" key="3">
    <source>
        <dbReference type="ARBA" id="ARBA00009699"/>
    </source>
</evidence>
<dbReference type="VEuPathDB" id="FungiDB:ASPWEDRAFT_177439"/>
<keyword evidence="8" id="KW-0325">Glycoprotein</keyword>
<dbReference type="GO" id="GO:0009272">
    <property type="term" value="P:fungal-type cell wall biogenesis"/>
    <property type="evidence" value="ECO:0007669"/>
    <property type="project" value="TreeGrafter"/>
</dbReference>
<sequence>MRLDWRQLCGAAALLLQGQVALADLGIQANDADSLKKAGKTITEPMIEFYHANETEGIPGKLTDTWYIAGSMFMTYLQYWDASGDDTYNSLVSHDLMFQAGDNYDYFPANWSQWLGNDDQMFWGLAAMTAAETGFPEVDGKPSWSSMARAVFEMQAGKWDTGTCNGGLHWQCWPIQAGYTMKNSISNGGLFFLAARLARFTKNETYVEWAETIWDWSVDSPLVNNNTWHIADSTNTENNCQDSGDNQWTYNYGTYLGGAVFLANYTNGGEKWTTRANGILDVAMKQFFPQKYGSGEVLSEVACDPIMTCDRNQLGFKGYMSMWLAFTALLMPETYDKIAPKLQTTALAVSKQCSGESKSLCGEQWWNPTWDGMQGLEVQMAALGAVTANLMVMAHQSPKTVDTNPDGGADAIDTGDDGRQKKSRITTGDRAGAWVLTVIMIVFIAGGMGWLVKS</sequence>
<dbReference type="InterPro" id="IPR008928">
    <property type="entry name" value="6-hairpin_glycosidase_sf"/>
</dbReference>
<feature type="region of interest" description="Disordered" evidence="11">
    <location>
        <begin position="398"/>
        <end position="424"/>
    </location>
</feature>
<dbReference type="Proteomes" id="UP000184383">
    <property type="component" value="Unassembled WGS sequence"/>
</dbReference>
<keyword evidence="5 13" id="KW-0732">Signal</keyword>
<evidence type="ECO:0000256" key="10">
    <source>
        <dbReference type="PIRNR" id="PIRNR016302"/>
    </source>
</evidence>
<dbReference type="EMBL" id="KV878218">
    <property type="protein sequence ID" value="OJJ29697.1"/>
    <property type="molecule type" value="Genomic_DNA"/>
</dbReference>
<dbReference type="Pfam" id="PF03663">
    <property type="entry name" value="Glyco_hydro_76"/>
    <property type="match status" value="1"/>
</dbReference>
<keyword evidence="12" id="KW-1133">Transmembrane helix</keyword>
<comment type="catalytic activity">
    <reaction evidence="1 10">
        <text>Random hydrolysis of (1-&gt;6)-alpha-D-mannosidic linkages in unbranched (1-&gt;6)-mannans.</text>
        <dbReference type="EC" id="3.2.1.101"/>
    </reaction>
</comment>
<keyword evidence="6 10" id="KW-0378">Hydrolase</keyword>
<keyword evidence="7 12" id="KW-0472">Membrane</keyword>
<evidence type="ECO:0000256" key="9">
    <source>
        <dbReference type="ARBA" id="ARBA00023295"/>
    </source>
</evidence>
<evidence type="ECO:0000256" key="12">
    <source>
        <dbReference type="SAM" id="Phobius"/>
    </source>
</evidence>
<dbReference type="GO" id="GO:0016052">
    <property type="term" value="P:carbohydrate catabolic process"/>
    <property type="evidence" value="ECO:0007669"/>
    <property type="project" value="InterPro"/>
</dbReference>
<evidence type="ECO:0000256" key="1">
    <source>
        <dbReference type="ARBA" id="ARBA00001452"/>
    </source>
</evidence>
<evidence type="ECO:0000313" key="15">
    <source>
        <dbReference type="Proteomes" id="UP000184383"/>
    </source>
</evidence>
<feature type="signal peptide" evidence="13">
    <location>
        <begin position="1"/>
        <end position="23"/>
    </location>
</feature>
<dbReference type="PIRSF" id="PIRSF016302">
    <property type="entry name" value="Man_a_manosd"/>
    <property type="match status" value="1"/>
</dbReference>
<dbReference type="Gene3D" id="1.50.10.20">
    <property type="match status" value="1"/>
</dbReference>
<evidence type="ECO:0000256" key="6">
    <source>
        <dbReference type="ARBA" id="ARBA00022801"/>
    </source>
</evidence>
<keyword evidence="12" id="KW-0812">Transmembrane</keyword>
<comment type="similarity">
    <text evidence="3 10">Belongs to the glycosyl hydrolase 76 family.</text>
</comment>
<evidence type="ECO:0000256" key="4">
    <source>
        <dbReference type="ARBA" id="ARBA00012350"/>
    </source>
</evidence>
<evidence type="ECO:0000256" key="8">
    <source>
        <dbReference type="ARBA" id="ARBA00023180"/>
    </source>
</evidence>
<evidence type="ECO:0000256" key="13">
    <source>
        <dbReference type="SAM" id="SignalP"/>
    </source>
</evidence>
<evidence type="ECO:0000256" key="2">
    <source>
        <dbReference type="ARBA" id="ARBA00004308"/>
    </source>
</evidence>
<dbReference type="FunFam" id="1.50.10.20:FF:000006">
    <property type="entry name" value="Mannan endo-1,6-alpha-mannosidase"/>
    <property type="match status" value="1"/>
</dbReference>
<dbReference type="InterPro" id="IPR005198">
    <property type="entry name" value="Glyco_hydro_76"/>
</dbReference>
<keyword evidence="9 10" id="KW-0326">Glycosidase</keyword>
<feature type="chain" id="PRO_5012273486" description="Mannan endo-1,6-alpha-mannosidase" evidence="13">
    <location>
        <begin position="24"/>
        <end position="454"/>
    </location>
</feature>
<evidence type="ECO:0000256" key="5">
    <source>
        <dbReference type="ARBA" id="ARBA00022729"/>
    </source>
</evidence>
<feature type="transmembrane region" description="Helical" evidence="12">
    <location>
        <begin position="431"/>
        <end position="452"/>
    </location>
</feature>
<reference evidence="15" key="1">
    <citation type="journal article" date="2017" name="Genome Biol.">
        <title>Comparative genomics reveals high biological diversity and specific adaptations in the industrially and medically important fungal genus Aspergillus.</title>
        <authorList>
            <person name="de Vries R.P."/>
            <person name="Riley R."/>
            <person name="Wiebenga A."/>
            <person name="Aguilar-Osorio G."/>
            <person name="Amillis S."/>
            <person name="Uchima C.A."/>
            <person name="Anderluh G."/>
            <person name="Asadollahi M."/>
            <person name="Askin M."/>
            <person name="Barry K."/>
            <person name="Battaglia E."/>
            <person name="Bayram O."/>
            <person name="Benocci T."/>
            <person name="Braus-Stromeyer S.A."/>
            <person name="Caldana C."/>
            <person name="Canovas D."/>
            <person name="Cerqueira G.C."/>
            <person name="Chen F."/>
            <person name="Chen W."/>
            <person name="Choi C."/>
            <person name="Clum A."/>
            <person name="Dos Santos R.A."/>
            <person name="Damasio A.R."/>
            <person name="Diallinas G."/>
            <person name="Emri T."/>
            <person name="Fekete E."/>
            <person name="Flipphi M."/>
            <person name="Freyberg S."/>
            <person name="Gallo A."/>
            <person name="Gournas C."/>
            <person name="Habgood R."/>
            <person name="Hainaut M."/>
            <person name="Harispe M.L."/>
            <person name="Henrissat B."/>
            <person name="Hilden K.S."/>
            <person name="Hope R."/>
            <person name="Hossain A."/>
            <person name="Karabika E."/>
            <person name="Karaffa L."/>
            <person name="Karanyi Z."/>
            <person name="Krasevec N."/>
            <person name="Kuo A."/>
            <person name="Kusch H."/>
            <person name="LaButti K."/>
            <person name="Lagendijk E.L."/>
            <person name="Lapidus A."/>
            <person name="Levasseur A."/>
            <person name="Lindquist E."/>
            <person name="Lipzen A."/>
            <person name="Logrieco A.F."/>
            <person name="MacCabe A."/>
            <person name="Maekelae M.R."/>
            <person name="Malavazi I."/>
            <person name="Melin P."/>
            <person name="Meyer V."/>
            <person name="Mielnichuk N."/>
            <person name="Miskei M."/>
            <person name="Molnar A.P."/>
            <person name="Mule G."/>
            <person name="Ngan C.Y."/>
            <person name="Orejas M."/>
            <person name="Orosz E."/>
            <person name="Ouedraogo J.P."/>
            <person name="Overkamp K.M."/>
            <person name="Park H.-S."/>
            <person name="Perrone G."/>
            <person name="Piumi F."/>
            <person name="Punt P.J."/>
            <person name="Ram A.F."/>
            <person name="Ramon A."/>
            <person name="Rauscher S."/>
            <person name="Record E."/>
            <person name="Riano-Pachon D.M."/>
            <person name="Robert V."/>
            <person name="Roehrig J."/>
            <person name="Ruller R."/>
            <person name="Salamov A."/>
            <person name="Salih N.S."/>
            <person name="Samson R.A."/>
            <person name="Sandor E."/>
            <person name="Sanguinetti M."/>
            <person name="Schuetze T."/>
            <person name="Sepcic K."/>
            <person name="Shelest E."/>
            <person name="Sherlock G."/>
            <person name="Sophianopoulou V."/>
            <person name="Squina F.M."/>
            <person name="Sun H."/>
            <person name="Susca A."/>
            <person name="Todd R.B."/>
            <person name="Tsang A."/>
            <person name="Unkles S.E."/>
            <person name="van de Wiele N."/>
            <person name="van Rossen-Uffink D."/>
            <person name="Oliveira J.V."/>
            <person name="Vesth T.C."/>
            <person name="Visser J."/>
            <person name="Yu J.-H."/>
            <person name="Zhou M."/>
            <person name="Andersen M.R."/>
            <person name="Archer D.B."/>
            <person name="Baker S.E."/>
            <person name="Benoit I."/>
            <person name="Brakhage A.A."/>
            <person name="Braus G.H."/>
            <person name="Fischer R."/>
            <person name="Frisvad J.C."/>
            <person name="Goldman G.H."/>
            <person name="Houbraken J."/>
            <person name="Oakley B."/>
            <person name="Pocsi I."/>
            <person name="Scazzocchio C."/>
            <person name="Seiboth B."/>
            <person name="vanKuyk P.A."/>
            <person name="Wortman J."/>
            <person name="Dyer P.S."/>
            <person name="Grigoriev I.V."/>
        </authorList>
    </citation>
    <scope>NUCLEOTIDE SEQUENCE [LARGE SCALE GENOMIC DNA]</scope>
    <source>
        <strain evidence="15">DTO 134E9</strain>
    </source>
</reference>
<dbReference type="PANTHER" id="PTHR12145:SF35">
    <property type="entry name" value="MANNAN ENDO-1,6-ALPHA-MANNOSIDASE"/>
    <property type="match status" value="1"/>
</dbReference>
<dbReference type="GO" id="GO:0012505">
    <property type="term" value="C:endomembrane system"/>
    <property type="evidence" value="ECO:0007669"/>
    <property type="project" value="UniProtKB-SubCell"/>
</dbReference>
<proteinExistence type="inferred from homology"/>
<gene>
    <name evidence="14" type="ORF">ASPWEDRAFT_177439</name>
</gene>
<name>A0A1L9R481_ASPWE</name>
<organism evidence="14 15">
    <name type="scientific">Aspergillus wentii DTO 134E9</name>
    <dbReference type="NCBI Taxonomy" id="1073089"/>
    <lineage>
        <taxon>Eukaryota</taxon>
        <taxon>Fungi</taxon>
        <taxon>Dikarya</taxon>
        <taxon>Ascomycota</taxon>
        <taxon>Pezizomycotina</taxon>
        <taxon>Eurotiomycetes</taxon>
        <taxon>Eurotiomycetidae</taxon>
        <taxon>Eurotiales</taxon>
        <taxon>Aspergillaceae</taxon>
        <taxon>Aspergillus</taxon>
        <taxon>Aspergillus subgen. Cremei</taxon>
    </lineage>
</organism>
<dbReference type="OrthoDB" id="4187847at2759"/>
<dbReference type="RefSeq" id="XP_040683374.1">
    <property type="nucleotide sequence ID" value="XM_040831652.1"/>
</dbReference>
<dbReference type="InterPro" id="IPR014480">
    <property type="entry name" value="Mannan-1_6-alpha_mannosidase"/>
</dbReference>
<dbReference type="EC" id="3.2.1.101" evidence="4 10"/>
<evidence type="ECO:0000256" key="11">
    <source>
        <dbReference type="SAM" id="MobiDB-lite"/>
    </source>
</evidence>
<dbReference type="PANTHER" id="PTHR12145">
    <property type="entry name" value="MANNAN ENDO-1,6-ALPHA-MANNOSIDASE DCW1"/>
    <property type="match status" value="1"/>
</dbReference>
<dbReference type="GeneID" id="63747500"/>
<dbReference type="GO" id="GO:0008496">
    <property type="term" value="F:mannan endo-1,6-alpha-mannosidase activity"/>
    <property type="evidence" value="ECO:0007669"/>
    <property type="project" value="UniProtKB-UniRule"/>
</dbReference>